<evidence type="ECO:0000313" key="11">
    <source>
        <dbReference type="EMBL" id="GLB47307.1"/>
    </source>
</evidence>
<dbReference type="GO" id="GO:0044208">
    <property type="term" value="P:'de novo' AMP biosynthetic process"/>
    <property type="evidence" value="ECO:0007669"/>
    <property type="project" value="UniProtKB-UniRule"/>
</dbReference>
<dbReference type="InterPro" id="IPR042110">
    <property type="entry name" value="Adenylosuccinate_synth_dom2"/>
</dbReference>
<dbReference type="GO" id="GO:0046040">
    <property type="term" value="P:IMP metabolic process"/>
    <property type="evidence" value="ECO:0007669"/>
    <property type="project" value="TreeGrafter"/>
</dbReference>
<dbReference type="RefSeq" id="WP_286136769.1">
    <property type="nucleotide sequence ID" value="NZ_BRPL01000002.1"/>
</dbReference>
<dbReference type="NCBIfam" id="TIGR00184">
    <property type="entry name" value="purA"/>
    <property type="match status" value="1"/>
</dbReference>
<dbReference type="SMART" id="SM00788">
    <property type="entry name" value="Adenylsucc_synt"/>
    <property type="match status" value="1"/>
</dbReference>
<feature type="binding site" evidence="8">
    <location>
        <position position="303"/>
    </location>
    <ligand>
        <name>GTP</name>
        <dbReference type="ChEBI" id="CHEBI:37565"/>
    </ligand>
</feature>
<keyword evidence="4 8" id="KW-0547">Nucleotide-binding</keyword>
<protein>
    <recommendedName>
        <fullName evidence="8 10">Adenylosuccinate synthetase</fullName>
        <shortName evidence="8">AMPSase</shortName>
        <shortName evidence="8">AdSS</shortName>
        <ecNumber evidence="8 10">6.3.4.4</ecNumber>
    </recommendedName>
    <alternativeName>
        <fullName evidence="8">IMP--aspartate ligase</fullName>
    </alternativeName>
</protein>
<keyword evidence="7 8" id="KW-0342">GTP-binding</keyword>
<accession>A0A9W6B1T6</accession>
<evidence type="ECO:0000256" key="4">
    <source>
        <dbReference type="ARBA" id="ARBA00022741"/>
    </source>
</evidence>
<dbReference type="InterPro" id="IPR033128">
    <property type="entry name" value="Adenylosuccin_syn_Lys_AS"/>
</dbReference>
<dbReference type="EC" id="6.3.4.4" evidence="8 10"/>
<feature type="active site" description="Proton donor" evidence="8">
    <location>
        <position position="41"/>
    </location>
</feature>
<dbReference type="InterPro" id="IPR042109">
    <property type="entry name" value="Adenylosuccinate_synth_dom1"/>
</dbReference>
<dbReference type="Gene3D" id="1.10.300.10">
    <property type="entry name" value="Adenylosuccinate Synthetase, subunit A, domain 2"/>
    <property type="match status" value="1"/>
</dbReference>
<keyword evidence="2 8" id="KW-0436">Ligase</keyword>
<comment type="cofactor">
    <cofactor evidence="8">
        <name>Mg(2+)</name>
        <dbReference type="ChEBI" id="CHEBI:18420"/>
    </cofactor>
    <text evidence="8">Binds 1 Mg(2+) ion per subunit.</text>
</comment>
<comment type="function">
    <text evidence="8">Plays an important role in the de novo pathway of purine nucleotide biosynthesis. Catalyzes the first committed step in the biosynthesis of AMP from IMP.</text>
</comment>
<keyword evidence="5 8" id="KW-0658">Purine biosynthesis</keyword>
<evidence type="ECO:0000256" key="10">
    <source>
        <dbReference type="RuleBase" id="RU000520"/>
    </source>
</evidence>
<feature type="binding site" description="in other chain" evidence="8">
    <location>
        <position position="301"/>
    </location>
    <ligand>
        <name>IMP</name>
        <dbReference type="ChEBI" id="CHEBI:58053"/>
        <note>ligand shared between dimeric partners</note>
    </ligand>
</feature>
<feature type="binding site" evidence="8">
    <location>
        <position position="13"/>
    </location>
    <ligand>
        <name>Mg(2+)</name>
        <dbReference type="ChEBI" id="CHEBI:18420"/>
    </ligand>
</feature>
<feature type="binding site" description="in other chain" evidence="8">
    <location>
        <position position="127"/>
    </location>
    <ligand>
        <name>IMP</name>
        <dbReference type="ChEBI" id="CHEBI:58053"/>
        <note>ligand shared between dimeric partners</note>
    </ligand>
</feature>
<keyword evidence="6 8" id="KW-0460">Magnesium</keyword>
<comment type="subunit">
    <text evidence="1 8">Homodimer.</text>
</comment>
<keyword evidence="8" id="KW-0963">Cytoplasm</keyword>
<organism evidence="11 12">
    <name type="scientific">Philodulcilactobacillus myokoensis</name>
    <dbReference type="NCBI Taxonomy" id="2929573"/>
    <lineage>
        <taxon>Bacteria</taxon>
        <taxon>Bacillati</taxon>
        <taxon>Bacillota</taxon>
        <taxon>Bacilli</taxon>
        <taxon>Lactobacillales</taxon>
        <taxon>Lactobacillaceae</taxon>
        <taxon>Philodulcilactobacillus</taxon>
    </lineage>
</organism>
<dbReference type="FunFam" id="1.10.300.10:FF:000001">
    <property type="entry name" value="Adenylosuccinate synthetase"/>
    <property type="match status" value="1"/>
</dbReference>
<dbReference type="PROSITE" id="PS01266">
    <property type="entry name" value="ADENYLOSUCCIN_SYN_1"/>
    <property type="match status" value="1"/>
</dbReference>
<comment type="pathway">
    <text evidence="8 10">Purine metabolism; AMP biosynthesis via de novo pathway; AMP from IMP: step 1/2.</text>
</comment>
<evidence type="ECO:0000256" key="7">
    <source>
        <dbReference type="ARBA" id="ARBA00023134"/>
    </source>
</evidence>
<dbReference type="PANTHER" id="PTHR11846:SF0">
    <property type="entry name" value="ADENYLOSUCCINATE SYNTHETASE"/>
    <property type="match status" value="1"/>
</dbReference>
<dbReference type="PROSITE" id="PS00513">
    <property type="entry name" value="ADENYLOSUCCIN_SYN_2"/>
    <property type="match status" value="1"/>
</dbReference>
<dbReference type="Pfam" id="PF00709">
    <property type="entry name" value="Adenylsucc_synt"/>
    <property type="match status" value="1"/>
</dbReference>
<evidence type="ECO:0000256" key="9">
    <source>
        <dbReference type="PROSITE-ProRule" id="PRU10134"/>
    </source>
</evidence>
<reference evidence="11" key="1">
    <citation type="submission" date="2022-07" db="EMBL/GenBank/DDBJ databases">
        <authorList>
            <person name="Kouya T."/>
            <person name="Ishiyama Y."/>
        </authorList>
    </citation>
    <scope>NUCLEOTIDE SEQUENCE</scope>
    <source>
        <strain evidence="11">WR16-4</strain>
    </source>
</reference>
<feature type="binding site" description="in other chain" evidence="8">
    <location>
        <position position="222"/>
    </location>
    <ligand>
        <name>IMP</name>
        <dbReference type="ChEBI" id="CHEBI:58053"/>
        <note>ligand shared between dimeric partners</note>
    </ligand>
</feature>
<dbReference type="InterPro" id="IPR018220">
    <property type="entry name" value="Adenylosuccin_syn_GTP-bd"/>
</dbReference>
<dbReference type="PANTHER" id="PTHR11846">
    <property type="entry name" value="ADENYLOSUCCINATE SYNTHETASE"/>
    <property type="match status" value="1"/>
</dbReference>
<dbReference type="AlphaFoldDB" id="A0A9W6B1T6"/>
<dbReference type="HAMAP" id="MF_00011">
    <property type="entry name" value="Adenylosucc_synth"/>
    <property type="match status" value="1"/>
</dbReference>
<comment type="caution">
    <text evidence="11">The sequence shown here is derived from an EMBL/GenBank/DDBJ whole genome shotgun (WGS) entry which is preliminary data.</text>
</comment>
<feature type="binding site" description="in other chain" evidence="8">
    <location>
        <position position="237"/>
    </location>
    <ligand>
        <name>IMP</name>
        <dbReference type="ChEBI" id="CHEBI:58053"/>
        <note>ligand shared between dimeric partners</note>
    </ligand>
</feature>
<dbReference type="Gene3D" id="3.40.440.10">
    <property type="entry name" value="Adenylosuccinate Synthetase, subunit A, domain 1"/>
    <property type="match status" value="1"/>
</dbReference>
<gene>
    <name evidence="8 11" type="primary">purA</name>
    <name evidence="11" type="ORF">WR164_12860</name>
</gene>
<feature type="active site" evidence="9">
    <location>
        <position position="138"/>
    </location>
</feature>
<dbReference type="InterPro" id="IPR001114">
    <property type="entry name" value="Adenylosuccinate_synthetase"/>
</dbReference>
<evidence type="ECO:0000256" key="1">
    <source>
        <dbReference type="ARBA" id="ARBA00011738"/>
    </source>
</evidence>
<feature type="active site" description="Proton acceptor" evidence="8">
    <location>
        <position position="13"/>
    </location>
</feature>
<evidence type="ECO:0000256" key="3">
    <source>
        <dbReference type="ARBA" id="ARBA00022723"/>
    </source>
</evidence>
<feature type="binding site" evidence="8">
    <location>
        <position position="40"/>
    </location>
    <ligand>
        <name>Mg(2+)</name>
        <dbReference type="ChEBI" id="CHEBI:18420"/>
    </ligand>
</feature>
<keyword evidence="12" id="KW-1185">Reference proteome</keyword>
<dbReference type="InterPro" id="IPR027417">
    <property type="entry name" value="P-loop_NTPase"/>
</dbReference>
<comment type="subcellular location">
    <subcellularLocation>
        <location evidence="8">Cytoplasm</location>
    </subcellularLocation>
</comment>
<dbReference type="NCBIfam" id="NF002223">
    <property type="entry name" value="PRK01117.1"/>
    <property type="match status" value="1"/>
</dbReference>
<dbReference type="FunFam" id="3.90.170.10:FF:000001">
    <property type="entry name" value="Adenylosuccinate synthetase"/>
    <property type="match status" value="1"/>
</dbReference>
<dbReference type="GO" id="GO:0004019">
    <property type="term" value="F:adenylosuccinate synthase activity"/>
    <property type="evidence" value="ECO:0007669"/>
    <property type="project" value="UniProtKB-UniRule"/>
</dbReference>
<feature type="binding site" description="in other chain" evidence="8">
    <location>
        <begin position="38"/>
        <end position="41"/>
    </location>
    <ligand>
        <name>IMP</name>
        <dbReference type="ChEBI" id="CHEBI:58053"/>
        <note>ligand shared between dimeric partners</note>
    </ligand>
</feature>
<evidence type="ECO:0000313" key="12">
    <source>
        <dbReference type="Proteomes" id="UP001144204"/>
    </source>
</evidence>
<feature type="binding site" evidence="8">
    <location>
        <position position="141"/>
    </location>
    <ligand>
        <name>IMP</name>
        <dbReference type="ChEBI" id="CHEBI:58053"/>
        <note>ligand shared between dimeric partners</note>
    </ligand>
</feature>
<feature type="binding site" evidence="8">
    <location>
        <begin position="411"/>
        <end position="413"/>
    </location>
    <ligand>
        <name>GTP</name>
        <dbReference type="ChEBI" id="CHEBI:37565"/>
    </ligand>
</feature>
<dbReference type="SUPFAM" id="SSF52540">
    <property type="entry name" value="P-loop containing nucleoside triphosphate hydrolases"/>
    <property type="match status" value="1"/>
</dbReference>
<name>A0A9W6B1T6_9LACO</name>
<evidence type="ECO:0000256" key="6">
    <source>
        <dbReference type="ARBA" id="ARBA00022842"/>
    </source>
</evidence>
<dbReference type="Proteomes" id="UP001144204">
    <property type="component" value="Unassembled WGS sequence"/>
</dbReference>
<evidence type="ECO:0000256" key="2">
    <source>
        <dbReference type="ARBA" id="ARBA00022598"/>
    </source>
</evidence>
<dbReference type="GO" id="GO:0005525">
    <property type="term" value="F:GTP binding"/>
    <property type="evidence" value="ECO:0007669"/>
    <property type="project" value="UniProtKB-UniRule"/>
</dbReference>
<comment type="similarity">
    <text evidence="8 10">Belongs to the adenylosuccinate synthetase family.</text>
</comment>
<dbReference type="CDD" id="cd03108">
    <property type="entry name" value="AdSS"/>
    <property type="match status" value="1"/>
</dbReference>
<keyword evidence="3 8" id="KW-0479">Metal-binding</keyword>
<comment type="catalytic activity">
    <reaction evidence="8 10">
        <text>IMP + L-aspartate + GTP = N(6)-(1,2-dicarboxyethyl)-AMP + GDP + phosphate + 2 H(+)</text>
        <dbReference type="Rhea" id="RHEA:15753"/>
        <dbReference type="ChEBI" id="CHEBI:15378"/>
        <dbReference type="ChEBI" id="CHEBI:29991"/>
        <dbReference type="ChEBI" id="CHEBI:37565"/>
        <dbReference type="ChEBI" id="CHEBI:43474"/>
        <dbReference type="ChEBI" id="CHEBI:57567"/>
        <dbReference type="ChEBI" id="CHEBI:58053"/>
        <dbReference type="ChEBI" id="CHEBI:58189"/>
        <dbReference type="EC" id="6.3.4.4"/>
    </reaction>
</comment>
<feature type="binding site" description="in other chain" evidence="8">
    <location>
        <begin position="13"/>
        <end position="16"/>
    </location>
    <ligand>
        <name>IMP</name>
        <dbReference type="ChEBI" id="CHEBI:58053"/>
        <note>ligand shared between dimeric partners</note>
    </ligand>
</feature>
<feature type="binding site" evidence="8">
    <location>
        <begin position="12"/>
        <end position="18"/>
    </location>
    <ligand>
        <name>GTP</name>
        <dbReference type="ChEBI" id="CHEBI:37565"/>
    </ligand>
</feature>
<dbReference type="GO" id="GO:0000287">
    <property type="term" value="F:magnesium ion binding"/>
    <property type="evidence" value="ECO:0007669"/>
    <property type="project" value="UniProtKB-UniRule"/>
</dbReference>
<dbReference type="GO" id="GO:0005737">
    <property type="term" value="C:cytoplasm"/>
    <property type="evidence" value="ECO:0007669"/>
    <property type="project" value="UniProtKB-SubCell"/>
</dbReference>
<proteinExistence type="inferred from homology"/>
<reference evidence="11" key="2">
    <citation type="journal article" date="2023" name="PLoS ONE">
        <title>Philodulcilactobacillus myokoensis gen. nov., sp. nov., a fructophilic, acidophilic, and agar-phobic lactic acid bacterium isolated from fermented vegetable extracts.</title>
        <authorList>
            <person name="Kouya T."/>
            <person name="Ishiyama Y."/>
            <person name="Ohashi S."/>
            <person name="Kumakubo R."/>
            <person name="Yamazaki T."/>
            <person name="Otaki T."/>
        </authorList>
    </citation>
    <scope>NUCLEOTIDE SEQUENCE</scope>
    <source>
        <strain evidence="11">WR16-4</strain>
    </source>
</reference>
<evidence type="ECO:0000256" key="5">
    <source>
        <dbReference type="ARBA" id="ARBA00022755"/>
    </source>
</evidence>
<evidence type="ECO:0000256" key="8">
    <source>
        <dbReference type="HAMAP-Rule" id="MF_00011"/>
    </source>
</evidence>
<dbReference type="EMBL" id="BRPL01000002">
    <property type="protein sequence ID" value="GLB47307.1"/>
    <property type="molecule type" value="Genomic_DNA"/>
</dbReference>
<dbReference type="InterPro" id="IPR042111">
    <property type="entry name" value="Adenylosuccinate_synth_dom3"/>
</dbReference>
<feature type="binding site" evidence="8">
    <location>
        <begin position="329"/>
        <end position="331"/>
    </location>
    <ligand>
        <name>GTP</name>
        <dbReference type="ChEBI" id="CHEBI:37565"/>
    </ligand>
</feature>
<feature type="binding site" evidence="8">
    <location>
        <begin position="40"/>
        <end position="42"/>
    </location>
    <ligand>
        <name>GTP</name>
        <dbReference type="ChEBI" id="CHEBI:37565"/>
    </ligand>
</feature>
<dbReference type="Gene3D" id="3.90.170.10">
    <property type="entry name" value="Adenylosuccinate Synthetase, subunit A, domain 3"/>
    <property type="match status" value="1"/>
</dbReference>
<sequence>MSSIVIVGSQWGDEGKGKITDFLSQNADMIVRYSGGDNAGHTIVYNGKKMHLQLVPSGIFYPDKLAVIGNGVVVNPKSLIHELHYLKKNHVKTDNLRISDRAQVIMPYHILFDGLQEQLKTNKIGTTKKGIGPAYMDKLERIGIRIADLIDKDTFATKLEQALAVKNKILMRVFKRKPIQFSDIYDEYYQYGQEIKKYVTDTSKLINDALDQKKHVLFEGAQGCMLDVDHGTYPYVTSSNPIAGGASTGAGVGPTRINEVVGVAKAYTSRVGAGPFPTELHNEIAHHIRVTAHEFGVVTGRPRRIGWLDTVALRHAVRVSGLTQLSLNCLDVFSGFKTIKVCTEYKLDGQNIDHYPANLAQLERCKPVYKELPGWDEDISNCKTLEDLPKNARNYLKFVADNVHVPLDTFAVGPEREKTNVLKDIWKLAEK</sequence>
<feature type="binding site" evidence="8">
    <location>
        <begin position="297"/>
        <end position="303"/>
    </location>
    <ligand>
        <name>substrate</name>
    </ligand>
</feature>